<comment type="catalytic activity">
    <reaction evidence="4">
        <text>L-proline + NADP(+) = (S)-1-pyrroline-5-carboxylate + NADPH + 2 H(+)</text>
        <dbReference type="Rhea" id="RHEA:14109"/>
        <dbReference type="ChEBI" id="CHEBI:15378"/>
        <dbReference type="ChEBI" id="CHEBI:17388"/>
        <dbReference type="ChEBI" id="CHEBI:57783"/>
        <dbReference type="ChEBI" id="CHEBI:58349"/>
        <dbReference type="ChEBI" id="CHEBI:60039"/>
        <dbReference type="EC" id="1.5.1.2"/>
    </reaction>
</comment>
<evidence type="ECO:0000259" key="7">
    <source>
        <dbReference type="Pfam" id="PF14748"/>
    </source>
</evidence>
<evidence type="ECO:0000313" key="9">
    <source>
        <dbReference type="Proteomes" id="UP000473531"/>
    </source>
</evidence>
<dbReference type="PANTHER" id="PTHR11645:SF0">
    <property type="entry name" value="PYRROLINE-5-CARBOXYLATE REDUCTASE 3"/>
    <property type="match status" value="1"/>
</dbReference>
<dbReference type="Gene3D" id="3.40.50.720">
    <property type="entry name" value="NAD(P)-binding Rossmann-like Domain"/>
    <property type="match status" value="1"/>
</dbReference>
<evidence type="ECO:0000256" key="3">
    <source>
        <dbReference type="ARBA" id="ARBA00023002"/>
    </source>
</evidence>
<dbReference type="InterPro" id="IPR029036">
    <property type="entry name" value="P5CR_dimer"/>
</dbReference>
<dbReference type="Gene3D" id="1.10.3730.10">
    <property type="entry name" value="ProC C-terminal domain-like"/>
    <property type="match status" value="1"/>
</dbReference>
<dbReference type="PANTHER" id="PTHR11645">
    <property type="entry name" value="PYRROLINE-5-CARBOXYLATE REDUCTASE"/>
    <property type="match status" value="1"/>
</dbReference>
<accession>A0A6L7GBQ3</accession>
<proteinExistence type="inferred from homology"/>
<evidence type="ECO:0000256" key="5">
    <source>
        <dbReference type="PIRSR" id="PIRSR000193-1"/>
    </source>
</evidence>
<comment type="catalytic activity">
    <reaction evidence="4">
        <text>L-proline + NAD(+) = (S)-1-pyrroline-5-carboxylate + NADH + 2 H(+)</text>
        <dbReference type="Rhea" id="RHEA:14105"/>
        <dbReference type="ChEBI" id="CHEBI:15378"/>
        <dbReference type="ChEBI" id="CHEBI:17388"/>
        <dbReference type="ChEBI" id="CHEBI:57540"/>
        <dbReference type="ChEBI" id="CHEBI:57945"/>
        <dbReference type="ChEBI" id="CHEBI:60039"/>
        <dbReference type="EC" id="1.5.1.2"/>
    </reaction>
</comment>
<dbReference type="HAMAP" id="MF_01925">
    <property type="entry name" value="P5C_reductase"/>
    <property type="match status" value="1"/>
</dbReference>
<dbReference type="Pfam" id="PF03807">
    <property type="entry name" value="F420_oxidored"/>
    <property type="match status" value="1"/>
</dbReference>
<gene>
    <name evidence="4" type="primary">proC</name>
    <name evidence="8" type="ORF">GRI44_01815</name>
</gene>
<dbReference type="InterPro" id="IPR008927">
    <property type="entry name" value="6-PGluconate_DH-like_C_sf"/>
</dbReference>
<dbReference type="InterPro" id="IPR036291">
    <property type="entry name" value="NAD(P)-bd_dom_sf"/>
</dbReference>
<keyword evidence="4" id="KW-0028">Amino-acid biosynthesis</keyword>
<dbReference type="InterPro" id="IPR028939">
    <property type="entry name" value="P5C_Rdtase_cat_N"/>
</dbReference>
<feature type="domain" description="Pyrroline-5-carboxylate reductase catalytic N-terminal" evidence="6">
    <location>
        <begin position="5"/>
        <end position="92"/>
    </location>
</feature>
<protein>
    <recommendedName>
        <fullName evidence="4">Pyrroline-5-carboxylate reductase</fullName>
        <shortName evidence="4">P5C reductase</shortName>
        <shortName evidence="4">P5CR</shortName>
        <ecNumber evidence="4">1.5.1.2</ecNumber>
    </recommendedName>
    <alternativeName>
        <fullName evidence="4">PCA reductase</fullName>
    </alternativeName>
</protein>
<comment type="pathway">
    <text evidence="4">Amino-acid biosynthesis; L-proline biosynthesis; L-proline from L-glutamate 5-semialdehyde: step 1/1.</text>
</comment>
<dbReference type="InterPro" id="IPR000304">
    <property type="entry name" value="Pyrroline-COOH_reductase"/>
</dbReference>
<comment type="subcellular location">
    <subcellularLocation>
        <location evidence="4">Cytoplasm</location>
    </subcellularLocation>
</comment>
<dbReference type="InterPro" id="IPR053790">
    <property type="entry name" value="P5CR-like_CS"/>
</dbReference>
<dbReference type="EMBL" id="WTYU01000001">
    <property type="protein sequence ID" value="MXP13492.1"/>
    <property type="molecule type" value="Genomic_DNA"/>
</dbReference>
<dbReference type="OrthoDB" id="9805754at2"/>
<dbReference type="Pfam" id="PF14748">
    <property type="entry name" value="P5CR_dimer"/>
    <property type="match status" value="1"/>
</dbReference>
<dbReference type="UniPathway" id="UPA00098">
    <property type="reaction ID" value="UER00361"/>
</dbReference>
<dbReference type="Proteomes" id="UP000473531">
    <property type="component" value="Unassembled WGS sequence"/>
</dbReference>
<evidence type="ECO:0000256" key="4">
    <source>
        <dbReference type="HAMAP-Rule" id="MF_01925"/>
    </source>
</evidence>
<feature type="binding site" evidence="5">
    <location>
        <position position="50"/>
    </location>
    <ligand>
        <name>NADPH</name>
        <dbReference type="ChEBI" id="CHEBI:57783"/>
    </ligand>
</feature>
<feature type="domain" description="Pyrroline-5-carboxylate reductase dimerisation" evidence="7">
    <location>
        <begin position="155"/>
        <end position="260"/>
    </location>
</feature>
<evidence type="ECO:0000313" key="8">
    <source>
        <dbReference type="EMBL" id="MXP13492.1"/>
    </source>
</evidence>
<comment type="similarity">
    <text evidence="1 4">Belongs to the pyrroline-5-carboxylate reductase family.</text>
</comment>
<dbReference type="PROSITE" id="PS00521">
    <property type="entry name" value="P5CR"/>
    <property type="match status" value="1"/>
</dbReference>
<dbReference type="SUPFAM" id="SSF51735">
    <property type="entry name" value="NAD(P)-binding Rossmann-fold domains"/>
    <property type="match status" value="1"/>
</dbReference>
<evidence type="ECO:0000256" key="2">
    <source>
        <dbReference type="ARBA" id="ARBA00022857"/>
    </source>
</evidence>
<evidence type="ECO:0000259" key="6">
    <source>
        <dbReference type="Pfam" id="PF03807"/>
    </source>
</evidence>
<keyword evidence="4" id="KW-0641">Proline biosynthesis</keyword>
<comment type="caution">
    <text evidence="8">The sequence shown here is derived from an EMBL/GenBank/DDBJ whole genome shotgun (WGS) entry which is preliminary data.</text>
</comment>
<keyword evidence="9" id="KW-1185">Reference proteome</keyword>
<comment type="function">
    <text evidence="4">Catalyzes the reduction of 1-pyrroline-5-carboxylate (PCA) to L-proline.</text>
</comment>
<dbReference type="GO" id="GO:0005737">
    <property type="term" value="C:cytoplasm"/>
    <property type="evidence" value="ECO:0007669"/>
    <property type="project" value="UniProtKB-SubCell"/>
</dbReference>
<dbReference type="RefSeq" id="WP_160599709.1">
    <property type="nucleotide sequence ID" value="NZ_WTYU01000001.1"/>
</dbReference>
<dbReference type="GO" id="GO:0004735">
    <property type="term" value="F:pyrroline-5-carboxylate reductase activity"/>
    <property type="evidence" value="ECO:0007669"/>
    <property type="project" value="UniProtKB-UniRule"/>
</dbReference>
<feature type="binding site" evidence="5">
    <location>
        <begin position="63"/>
        <end position="66"/>
    </location>
    <ligand>
        <name>NADP(+)</name>
        <dbReference type="ChEBI" id="CHEBI:58349"/>
    </ligand>
</feature>
<sequence length="268" mass="27745">MPLEKILIVGFGTMAQAMVDGWMAAGIPASRFAIYHPGRSDDPRGIAVHNVWPASGFDAVLLAVKPQKLAEISQDLEPLIGPQCTLVSVLAGAGLDSLAQIFPRAGGIVRLMPNLACAINKSANALVASGLQPEVRAEVTKMAQLLGSAEWLADEAQFDLVAALAGSGPAFVYRFIDALAAAATGLGLDQTQAERLALIMVEGAAALAASSDHSPAELARRVASPGGMTQKGLDVLDENQALQSLLLNCLAAARDRGAEMAADARKQG</sequence>
<keyword evidence="3 4" id="KW-0560">Oxidoreductase</keyword>
<name>A0A6L7GBQ3_9SPHN</name>
<dbReference type="PIRSF" id="PIRSF000193">
    <property type="entry name" value="Pyrrol-5-carb_rd"/>
    <property type="match status" value="1"/>
</dbReference>
<keyword evidence="2 4" id="KW-0521">NADP</keyword>
<keyword evidence="4" id="KW-0963">Cytoplasm</keyword>
<organism evidence="8 9">
    <name type="scientific">Allopontixanthobacter confluentis</name>
    <dbReference type="NCBI Taxonomy" id="1849021"/>
    <lineage>
        <taxon>Bacteria</taxon>
        <taxon>Pseudomonadati</taxon>
        <taxon>Pseudomonadota</taxon>
        <taxon>Alphaproteobacteria</taxon>
        <taxon>Sphingomonadales</taxon>
        <taxon>Erythrobacteraceae</taxon>
        <taxon>Allopontixanthobacter</taxon>
    </lineage>
</organism>
<dbReference type="AlphaFoldDB" id="A0A6L7GBQ3"/>
<dbReference type="GO" id="GO:0055129">
    <property type="term" value="P:L-proline biosynthetic process"/>
    <property type="evidence" value="ECO:0007669"/>
    <property type="project" value="UniProtKB-UniRule"/>
</dbReference>
<dbReference type="SUPFAM" id="SSF48179">
    <property type="entry name" value="6-phosphogluconate dehydrogenase C-terminal domain-like"/>
    <property type="match status" value="1"/>
</dbReference>
<reference evidence="8 9" key="1">
    <citation type="submission" date="2019-12" db="EMBL/GenBank/DDBJ databases">
        <title>Genomic-based taxomic classification of the family Erythrobacteraceae.</title>
        <authorList>
            <person name="Xu L."/>
        </authorList>
    </citation>
    <scope>NUCLEOTIDE SEQUENCE [LARGE SCALE GENOMIC DNA]</scope>
    <source>
        <strain evidence="8 9">KCTC 52259</strain>
    </source>
</reference>
<evidence type="ECO:0000256" key="1">
    <source>
        <dbReference type="ARBA" id="ARBA00005525"/>
    </source>
</evidence>
<dbReference type="EC" id="1.5.1.2" evidence="4"/>
<dbReference type="FunFam" id="1.10.3730.10:FF:000001">
    <property type="entry name" value="Pyrroline-5-carboxylate reductase"/>
    <property type="match status" value="1"/>
</dbReference>